<dbReference type="CDD" id="cd06168">
    <property type="entry name" value="LSMD1"/>
    <property type="match status" value="1"/>
</dbReference>
<dbReference type="OrthoDB" id="368909at2759"/>
<dbReference type="GO" id="GO:0004596">
    <property type="term" value="F:protein-N-terminal amino-acid acetyltransferase activity"/>
    <property type="evidence" value="ECO:0007669"/>
    <property type="project" value="EnsemblFungi"/>
</dbReference>
<dbReference type="VEuPathDB" id="FungiDB:GVI51_L07799"/>
<organism evidence="3 4">
    <name type="scientific">Candida glabrata</name>
    <name type="common">Yeast</name>
    <name type="synonym">Torulopsis glabrata</name>
    <dbReference type="NCBI Taxonomy" id="5478"/>
    <lineage>
        <taxon>Eukaryota</taxon>
        <taxon>Fungi</taxon>
        <taxon>Dikarya</taxon>
        <taxon>Ascomycota</taxon>
        <taxon>Saccharomycotina</taxon>
        <taxon>Saccharomycetes</taxon>
        <taxon>Saccharomycetales</taxon>
        <taxon>Saccharomycetaceae</taxon>
        <taxon>Nakaseomyces</taxon>
    </lineage>
</organism>
<reference evidence="3 4" key="1">
    <citation type="submission" date="2015-10" db="EMBL/GenBank/DDBJ databases">
        <title>Draft genomes sequences of Candida glabrata isolates 1A, 1B, 2A, 2B, 3A and 3B.</title>
        <authorList>
            <person name="Haavelsrud O.E."/>
            <person name="Gaustad P."/>
        </authorList>
    </citation>
    <scope>NUCLEOTIDE SEQUENCE [LARGE SCALE GENOMIC DNA]</scope>
    <source>
        <strain evidence="3">910700640</strain>
    </source>
</reference>
<evidence type="ECO:0000259" key="1">
    <source>
        <dbReference type="SMART" id="SM00651"/>
    </source>
</evidence>
<gene>
    <name evidence="3" type="ORF">AO440_005159</name>
    <name evidence="2" type="ORF">AO440_005376</name>
</gene>
<dbReference type="AlphaFoldDB" id="A0A0W0D4N4"/>
<dbReference type="Pfam" id="PF01423">
    <property type="entry name" value="LSM"/>
    <property type="match status" value="1"/>
</dbReference>
<proteinExistence type="predicted"/>
<comment type="caution">
    <text evidence="3">The sequence shown here is derived from an EMBL/GenBank/DDBJ whole genome shotgun (WGS) entry which is preliminary data.</text>
</comment>
<name>A0A0W0D4N4_CANGB</name>
<dbReference type="OMA" id="ALDCHAN"/>
<dbReference type="VEuPathDB" id="FungiDB:B1J91_L07942g"/>
<feature type="domain" description="Sm" evidence="1">
    <location>
        <begin position="7"/>
        <end position="72"/>
    </location>
</feature>
<dbReference type="Proteomes" id="UP000054886">
    <property type="component" value="Unassembled WGS sequence"/>
</dbReference>
<dbReference type="InterPro" id="IPR010920">
    <property type="entry name" value="LSM_dom_sf"/>
</dbReference>
<dbReference type="SMART" id="SM00651">
    <property type="entry name" value="Sm"/>
    <property type="match status" value="1"/>
</dbReference>
<evidence type="ECO:0000313" key="4">
    <source>
        <dbReference type="Proteomes" id="UP000054886"/>
    </source>
</evidence>
<dbReference type="EMBL" id="LLZZ01000153">
    <property type="protein sequence ID" value="KTA98409.1"/>
    <property type="molecule type" value="Genomic_DNA"/>
</dbReference>
<dbReference type="SUPFAM" id="SSF50182">
    <property type="entry name" value="Sm-like ribonucleoproteins"/>
    <property type="match status" value="1"/>
</dbReference>
<evidence type="ECO:0000313" key="3">
    <source>
        <dbReference type="EMBL" id="KTA98409.1"/>
    </source>
</evidence>
<dbReference type="VEuPathDB" id="FungiDB:GWK60_L07293"/>
<dbReference type="GO" id="GO:0031417">
    <property type="term" value="C:NatC complex"/>
    <property type="evidence" value="ECO:0007669"/>
    <property type="project" value="EnsemblFungi"/>
</dbReference>
<dbReference type="EMBL" id="LLZZ01000167">
    <property type="protein sequence ID" value="KTA96777.1"/>
    <property type="molecule type" value="Genomic_DNA"/>
</dbReference>
<dbReference type="Gene3D" id="2.30.30.100">
    <property type="match status" value="1"/>
</dbReference>
<dbReference type="VEuPathDB" id="FungiDB:GW608_L07315"/>
<evidence type="ECO:0000313" key="2">
    <source>
        <dbReference type="EMBL" id="KTA96777.1"/>
    </source>
</evidence>
<sequence>MEYKDLLRVSDFIGSTLFIEIDDDRSLQGILVAVDCQMNLLLDHVHEHTKSIGSRTLGLVSVPQYTIKNIKISQAKFNALVDFKKELQRNIV</sequence>
<dbReference type="InterPro" id="IPR001163">
    <property type="entry name" value="Sm_dom_euk/arc"/>
</dbReference>
<dbReference type="VEuPathDB" id="FungiDB:CAGL0L07942g"/>
<accession>A0A0W0D4N4</accession>
<keyword evidence="3" id="KW-0808">Transferase</keyword>
<dbReference type="InterPro" id="IPR034110">
    <property type="entry name" value="LSMD1_Sm"/>
</dbReference>
<protein>
    <submittedName>
        <fullName evidence="3">N-alpha-acetyltransferase 38, NatC auxiliary subunit</fullName>
    </submittedName>
</protein>